<dbReference type="GO" id="GO:0008146">
    <property type="term" value="F:sulfotransferase activity"/>
    <property type="evidence" value="ECO:0007669"/>
    <property type="project" value="InterPro"/>
</dbReference>
<dbReference type="SUPFAM" id="SSF52540">
    <property type="entry name" value="P-loop containing nucleoside triphosphate hydrolases"/>
    <property type="match status" value="1"/>
</dbReference>
<dbReference type="PANTHER" id="PTHR10605:SF56">
    <property type="entry name" value="BIFUNCTIONAL HEPARAN SULFATE N-DEACETYLASE_N-SULFOTRANSFERASE"/>
    <property type="match status" value="1"/>
</dbReference>
<proteinExistence type="predicted"/>
<feature type="binding site" evidence="4">
    <location>
        <position position="166"/>
    </location>
    <ligand>
        <name>3'-phosphoadenylyl sulfate</name>
        <dbReference type="ChEBI" id="CHEBI:58339"/>
    </ligand>
</feature>
<protein>
    <recommendedName>
        <fullName evidence="6">Sulfotransferase domain-containing protein</fullName>
    </recommendedName>
</protein>
<organism evidence="7">
    <name type="scientific">Rhizochromulina marina</name>
    <dbReference type="NCBI Taxonomy" id="1034831"/>
    <lineage>
        <taxon>Eukaryota</taxon>
        <taxon>Sar</taxon>
        <taxon>Stramenopiles</taxon>
        <taxon>Ochrophyta</taxon>
        <taxon>Dictyochophyceae</taxon>
        <taxon>Rhizochromulinales</taxon>
        <taxon>Rhizochromulina</taxon>
    </lineage>
</organism>
<name>A0A7S2RS97_9STRA</name>
<evidence type="ECO:0000256" key="2">
    <source>
        <dbReference type="ARBA" id="ARBA00023180"/>
    </source>
</evidence>
<reference evidence="7" key="1">
    <citation type="submission" date="2021-01" db="EMBL/GenBank/DDBJ databases">
        <authorList>
            <person name="Corre E."/>
            <person name="Pelletier E."/>
            <person name="Niang G."/>
            <person name="Scheremetjew M."/>
            <person name="Finn R."/>
            <person name="Kale V."/>
            <person name="Holt S."/>
            <person name="Cochrane G."/>
            <person name="Meng A."/>
            <person name="Brown T."/>
            <person name="Cohen L."/>
        </authorList>
    </citation>
    <scope>NUCLEOTIDE SEQUENCE</scope>
    <source>
        <strain evidence="7">CCMP1243</strain>
    </source>
</reference>
<feature type="active site" description="For sulfotransferase activity" evidence="3">
    <location>
        <position position="83"/>
    </location>
</feature>
<keyword evidence="2" id="KW-0325">Glycoprotein</keyword>
<dbReference type="Pfam" id="PF00685">
    <property type="entry name" value="Sulfotransfer_1"/>
    <property type="match status" value="1"/>
</dbReference>
<keyword evidence="5" id="KW-0732">Signal</keyword>
<dbReference type="InterPro" id="IPR027417">
    <property type="entry name" value="P-loop_NTPase"/>
</dbReference>
<sequence length="390" mass="43569">MVCVSRGWGRGVLLGLGIFAVLETGRPTEGVPSSCPCAACGPSGEGEDAGRALAGTQRELPYGGKPCVKGTCRPSFIIIGAGKCGTSSLYYYLLDHPQVEPAGAKQIQFFDHQLGRGVSWYTAHFPRSMPDGHVTGEASPGYIVYHHVPGAVQRVLPQVRILAVVRDPIDRLWSSYHYNYLDLLHRGQRPVHIKSFVRVEKDILDSCLRRNSYSPRIGSAGGKMVDVYSSCIQQTPERKHLSLIREREAELRADSKEVAFPRSTSHLYRMFISRGLYSLMLEWWYDLFPDGQIHVICTEHLHDDSAATMTGAARFIGLDDFDFTATVEKGKYNALANRGYDKVTSWDQAAETEGKRPPIDEETRAALADIFHPFNERLFELTGNRCDWNE</sequence>
<evidence type="ECO:0000313" key="7">
    <source>
        <dbReference type="EMBL" id="CAD9679300.1"/>
    </source>
</evidence>
<feature type="signal peptide" evidence="5">
    <location>
        <begin position="1"/>
        <end position="30"/>
    </location>
</feature>
<gene>
    <name evidence="7" type="ORF">RMAR1173_LOCUS7484</name>
</gene>
<keyword evidence="1" id="KW-0808">Transferase</keyword>
<feature type="domain" description="Sulfotransferase" evidence="6">
    <location>
        <begin position="74"/>
        <end position="179"/>
    </location>
</feature>
<dbReference type="Gene3D" id="3.40.50.300">
    <property type="entry name" value="P-loop containing nucleotide triphosphate hydrolases"/>
    <property type="match status" value="1"/>
</dbReference>
<feature type="binding site" evidence="4">
    <location>
        <position position="174"/>
    </location>
    <ligand>
        <name>3'-phosphoadenylyl sulfate</name>
        <dbReference type="ChEBI" id="CHEBI:58339"/>
    </ligand>
</feature>
<evidence type="ECO:0000256" key="3">
    <source>
        <dbReference type="PIRSR" id="PIRSR637359-1"/>
    </source>
</evidence>
<dbReference type="InterPro" id="IPR037359">
    <property type="entry name" value="NST/OST"/>
</dbReference>
<evidence type="ECO:0000256" key="4">
    <source>
        <dbReference type="PIRSR" id="PIRSR637359-2"/>
    </source>
</evidence>
<dbReference type="PANTHER" id="PTHR10605">
    <property type="entry name" value="HEPARAN SULFATE SULFOTRANSFERASE"/>
    <property type="match status" value="1"/>
</dbReference>
<dbReference type="AlphaFoldDB" id="A0A7S2RS97"/>
<dbReference type="EMBL" id="HBHJ01011490">
    <property type="protein sequence ID" value="CAD9679300.1"/>
    <property type="molecule type" value="Transcribed_RNA"/>
</dbReference>
<evidence type="ECO:0000256" key="1">
    <source>
        <dbReference type="ARBA" id="ARBA00022679"/>
    </source>
</evidence>
<accession>A0A7S2RS97</accession>
<evidence type="ECO:0000256" key="5">
    <source>
        <dbReference type="SAM" id="SignalP"/>
    </source>
</evidence>
<feature type="chain" id="PRO_5031009684" description="Sulfotransferase domain-containing protein" evidence="5">
    <location>
        <begin position="31"/>
        <end position="390"/>
    </location>
</feature>
<evidence type="ECO:0000259" key="6">
    <source>
        <dbReference type="Pfam" id="PF00685"/>
    </source>
</evidence>
<dbReference type="InterPro" id="IPR000863">
    <property type="entry name" value="Sulfotransferase_dom"/>
</dbReference>